<dbReference type="VEuPathDB" id="AmoebaDB:EHI5A_091270"/>
<dbReference type="Gene3D" id="2.60.120.920">
    <property type="match status" value="1"/>
</dbReference>
<dbReference type="Pfam" id="PF00622">
    <property type="entry name" value="SPRY"/>
    <property type="match status" value="1"/>
</dbReference>
<dbReference type="Proteomes" id="UP000078387">
    <property type="component" value="Unassembled WGS sequence"/>
</dbReference>
<dbReference type="VEuPathDB" id="AmoebaDB:KM1_109480"/>
<sequence>MKVVLHFNRFEDVVEFIFINKKCADTIKALKVNPPFNDELALKKFFKFFTPETLDRPYLTTDISIYNKVKCIRDVIISIFCSLNVPHKQIIPLLSKIVSISLDTPSVYEYKSIPIDFFIKHATKFINLQCISGDLKLLVNFFKNYSYNGTNKSANYPKKIIINNYENQPLILSNYIVKLINKLKSYLRLSDEIQIIIIAYSHPSNPEFLKCLTGITYCYCVVTPQQCVQKEENLSVLQGKFILEETTDGKRFEHLLQKAYVQSIQFNNIHSITTHWDIPNFIKTLRIYEMDLRENQNESNDSQEEDDVNDDLQILQIDYFLKTPFLEELCLNRCSNVSYHLNTFTIKKVTTNDCFNISLQDSDISPFPHLNKISICSSEKLFVEITNTVMETLSIESSSYCVIKGSIDCCHRVNINNLYKCSVPCINFLKSNIHIEGCIKTFFSSTKTLNDITISVDDEDDDESNEEINTISEDDTERNNPLSFKGISYKDLNCLMYNTFNYPCDNIQNYLKDLLTFYKPRKFNVQTDRIELIDNSIKRLIPVYGENFDALVSNGFVIPEDKRKMRIMTQSGIVESEALIHYYEIEVYGYCLFSLGLCYDQNCIFDFDEQHVGWPEGSIGYHSDDGYIYNGDGNGSPYGPAYGTQKNGHNIIGCGYDTISKSVFFTFNGEKLKSIKMDDITPISAVIVVEMFNKITINYGDTPFTFNLLEEIKHVDPENISDIITN</sequence>
<evidence type="ECO:0000313" key="3">
    <source>
        <dbReference type="EMBL" id="GAT91381.1"/>
    </source>
</evidence>
<dbReference type="InterPro" id="IPR043136">
    <property type="entry name" value="B30.2/SPRY_sf"/>
</dbReference>
<feature type="compositionally biased region" description="Acidic residues" evidence="1">
    <location>
        <begin position="458"/>
        <end position="476"/>
    </location>
</feature>
<dbReference type="VEuPathDB" id="AmoebaDB:EHI8A_062930"/>
<dbReference type="InterPro" id="IPR001870">
    <property type="entry name" value="B30.2/SPRY"/>
</dbReference>
<dbReference type="InterPro" id="IPR003877">
    <property type="entry name" value="SPRY_dom"/>
</dbReference>
<dbReference type="AlphaFoldDB" id="A0A5K1VFV8"/>
<name>A0A5K1VFV8_ENTHI</name>
<dbReference type="PANTHER" id="PTHR12864">
    <property type="entry name" value="RAN BINDING PROTEIN 9-RELATED"/>
    <property type="match status" value="1"/>
</dbReference>
<protein>
    <recommendedName>
        <fullName evidence="2">B30.2/SPRY domain-containing protein</fullName>
    </recommendedName>
</protein>
<dbReference type="InterPro" id="IPR013320">
    <property type="entry name" value="ConA-like_dom_sf"/>
</dbReference>
<evidence type="ECO:0000313" key="4">
    <source>
        <dbReference type="Proteomes" id="UP000078387"/>
    </source>
</evidence>
<dbReference type="InterPro" id="IPR050618">
    <property type="entry name" value="Ubq-SigPath_Reg"/>
</dbReference>
<evidence type="ECO:0000259" key="2">
    <source>
        <dbReference type="PROSITE" id="PS50188"/>
    </source>
</evidence>
<organism evidence="3 4">
    <name type="scientific">Entamoeba histolytica</name>
    <dbReference type="NCBI Taxonomy" id="5759"/>
    <lineage>
        <taxon>Eukaryota</taxon>
        <taxon>Amoebozoa</taxon>
        <taxon>Evosea</taxon>
        <taxon>Archamoebae</taxon>
        <taxon>Mastigamoebida</taxon>
        <taxon>Entamoebidae</taxon>
        <taxon>Entamoeba</taxon>
    </lineage>
</organism>
<dbReference type="EMBL" id="BDEQ01000001">
    <property type="protein sequence ID" value="GAT91381.1"/>
    <property type="molecule type" value="Genomic_DNA"/>
</dbReference>
<evidence type="ECO:0000256" key="1">
    <source>
        <dbReference type="SAM" id="MobiDB-lite"/>
    </source>
</evidence>
<gene>
    <name evidence="3" type="ORF">CL6EHI_151340</name>
</gene>
<proteinExistence type="predicted"/>
<feature type="domain" description="B30.2/SPRY" evidence="2">
    <location>
        <begin position="510"/>
        <end position="704"/>
    </location>
</feature>
<dbReference type="VEuPathDB" id="AmoebaDB:EHI7A_061040"/>
<reference evidence="3 4" key="1">
    <citation type="submission" date="2016-05" db="EMBL/GenBank/DDBJ databases">
        <title>First whole genome sequencing of Entamoeba histolytica HM1:IMSS-clone-6.</title>
        <authorList>
            <person name="Mukherjee Avik.K."/>
            <person name="Izumyama S."/>
            <person name="Nakada-Tsukui K."/>
            <person name="Nozaki T."/>
        </authorList>
    </citation>
    <scope>NUCLEOTIDE SEQUENCE [LARGE SCALE GENOMIC DNA]</scope>
    <source>
        <strain evidence="3 4">HM1:IMSS clone 6</strain>
    </source>
</reference>
<dbReference type="OMA" id="CVVPCIN"/>
<accession>A0A5K1VFV8</accession>
<dbReference type="SMART" id="SM00449">
    <property type="entry name" value="SPRY"/>
    <property type="match status" value="1"/>
</dbReference>
<dbReference type="PROSITE" id="PS50188">
    <property type="entry name" value="B302_SPRY"/>
    <property type="match status" value="1"/>
</dbReference>
<comment type="caution">
    <text evidence="3">The sequence shown here is derived from an EMBL/GenBank/DDBJ whole genome shotgun (WGS) entry which is preliminary data.</text>
</comment>
<dbReference type="CDD" id="cd12885">
    <property type="entry name" value="SPRY_RanBP_like"/>
    <property type="match status" value="1"/>
</dbReference>
<feature type="region of interest" description="Disordered" evidence="1">
    <location>
        <begin position="458"/>
        <end position="477"/>
    </location>
</feature>
<dbReference type="InterPro" id="IPR044736">
    <property type="entry name" value="Gid1/RanBPM/SPLA_SPRY"/>
</dbReference>
<dbReference type="VEuPathDB" id="AmoebaDB:EHI_151340"/>
<dbReference type="SUPFAM" id="SSF49899">
    <property type="entry name" value="Concanavalin A-like lectins/glucanases"/>
    <property type="match status" value="1"/>
</dbReference>